<feature type="compositionally biased region" description="Polar residues" evidence="1">
    <location>
        <begin position="83"/>
        <end position="94"/>
    </location>
</feature>
<accession>A0AAD7C0P6</accession>
<name>A0AAD7C0P6_MYCRO</name>
<feature type="region of interest" description="Disordered" evidence="1">
    <location>
        <begin position="80"/>
        <end position="107"/>
    </location>
</feature>
<keyword evidence="2" id="KW-0812">Transmembrane</keyword>
<evidence type="ECO:0000313" key="3">
    <source>
        <dbReference type="EMBL" id="KAJ7635901.1"/>
    </source>
</evidence>
<evidence type="ECO:0000256" key="1">
    <source>
        <dbReference type="SAM" id="MobiDB-lite"/>
    </source>
</evidence>
<evidence type="ECO:0000256" key="2">
    <source>
        <dbReference type="SAM" id="Phobius"/>
    </source>
</evidence>
<evidence type="ECO:0000313" key="4">
    <source>
        <dbReference type="Proteomes" id="UP001221757"/>
    </source>
</evidence>
<keyword evidence="2" id="KW-0472">Membrane</keyword>
<reference evidence="3" key="1">
    <citation type="submission" date="2023-03" db="EMBL/GenBank/DDBJ databases">
        <title>Massive genome expansion in bonnet fungi (Mycena s.s.) driven by repeated elements and novel gene families across ecological guilds.</title>
        <authorList>
            <consortium name="Lawrence Berkeley National Laboratory"/>
            <person name="Harder C.B."/>
            <person name="Miyauchi S."/>
            <person name="Viragh M."/>
            <person name="Kuo A."/>
            <person name="Thoen E."/>
            <person name="Andreopoulos B."/>
            <person name="Lu D."/>
            <person name="Skrede I."/>
            <person name="Drula E."/>
            <person name="Henrissat B."/>
            <person name="Morin E."/>
            <person name="Kohler A."/>
            <person name="Barry K."/>
            <person name="LaButti K."/>
            <person name="Morin E."/>
            <person name="Salamov A."/>
            <person name="Lipzen A."/>
            <person name="Mereny Z."/>
            <person name="Hegedus B."/>
            <person name="Baldrian P."/>
            <person name="Stursova M."/>
            <person name="Weitz H."/>
            <person name="Taylor A."/>
            <person name="Grigoriev I.V."/>
            <person name="Nagy L.G."/>
            <person name="Martin F."/>
            <person name="Kauserud H."/>
        </authorList>
    </citation>
    <scope>NUCLEOTIDE SEQUENCE</scope>
    <source>
        <strain evidence="3">CBHHK067</strain>
    </source>
</reference>
<keyword evidence="2" id="KW-1133">Transmembrane helix</keyword>
<feature type="transmembrane region" description="Helical" evidence="2">
    <location>
        <begin position="28"/>
        <end position="47"/>
    </location>
</feature>
<organism evidence="3 4">
    <name type="scientific">Mycena rosella</name>
    <name type="common">Pink bonnet</name>
    <name type="synonym">Agaricus rosellus</name>
    <dbReference type="NCBI Taxonomy" id="1033263"/>
    <lineage>
        <taxon>Eukaryota</taxon>
        <taxon>Fungi</taxon>
        <taxon>Dikarya</taxon>
        <taxon>Basidiomycota</taxon>
        <taxon>Agaricomycotina</taxon>
        <taxon>Agaricomycetes</taxon>
        <taxon>Agaricomycetidae</taxon>
        <taxon>Agaricales</taxon>
        <taxon>Marasmiineae</taxon>
        <taxon>Mycenaceae</taxon>
        <taxon>Mycena</taxon>
    </lineage>
</organism>
<protein>
    <submittedName>
        <fullName evidence="3">Uncharacterized protein</fullName>
    </submittedName>
</protein>
<dbReference type="EMBL" id="JARKIE010000465">
    <property type="protein sequence ID" value="KAJ7635901.1"/>
    <property type="molecule type" value="Genomic_DNA"/>
</dbReference>
<dbReference type="AlphaFoldDB" id="A0AAD7C0P6"/>
<comment type="caution">
    <text evidence="3">The sequence shown here is derived from an EMBL/GenBank/DDBJ whole genome shotgun (WGS) entry which is preliminary data.</text>
</comment>
<dbReference type="Proteomes" id="UP001221757">
    <property type="component" value="Unassembled WGS sequence"/>
</dbReference>
<proteinExistence type="predicted"/>
<sequence length="182" mass="20644">MHYWGGEISALLPPELLWTRNYLDATTILWLPIILHWFYNVILWGSYHTSLQFTDSLLNLHFHQMKQRWFRVTQPGTYAPPTANITRKQPSTNRAGEHNSRRSMASSAIRKPNLAASGLIVDETGVDEGPENLCHTLVVKEGMWARLRRATLRRDATSRVLIPAPETHRCEMDAGKGGKGGQ</sequence>
<gene>
    <name evidence="3" type="ORF">B0H17DRAFT_1149614</name>
</gene>
<keyword evidence="4" id="KW-1185">Reference proteome</keyword>